<evidence type="ECO:0000313" key="2">
    <source>
        <dbReference type="Proteomes" id="UP000250321"/>
    </source>
</evidence>
<dbReference type="GO" id="GO:0006506">
    <property type="term" value="P:GPI anchor biosynthetic process"/>
    <property type="evidence" value="ECO:0007669"/>
    <property type="project" value="InterPro"/>
</dbReference>
<dbReference type="PANTHER" id="PTHR23072:SF0">
    <property type="entry name" value="GPI ETHANOLAMINE PHOSPHATE TRANSFERASE 2"/>
    <property type="match status" value="1"/>
</dbReference>
<dbReference type="EMBL" id="PJQY01000120">
    <property type="protein sequence ID" value="PQQ18193.1"/>
    <property type="molecule type" value="Genomic_DNA"/>
</dbReference>
<dbReference type="OrthoDB" id="1739017at2759"/>
<dbReference type="SUPFAM" id="SSF53649">
    <property type="entry name" value="Alkaline phosphatase-like"/>
    <property type="match status" value="1"/>
</dbReference>
<dbReference type="AlphaFoldDB" id="A0A314ZIJ3"/>
<keyword evidence="2" id="KW-1185">Reference proteome</keyword>
<reference evidence="1 2" key="1">
    <citation type="submission" date="2018-02" db="EMBL/GenBank/DDBJ databases">
        <title>Draft genome of wild Prunus yedoensis var. nudiflora.</title>
        <authorList>
            <person name="Baek S."/>
            <person name="Kim J.-H."/>
            <person name="Choi K."/>
            <person name="Kim G.-B."/>
            <person name="Cho A."/>
            <person name="Jang H."/>
            <person name="Shin C.-H."/>
            <person name="Yu H.-J."/>
            <person name="Mun J.-H."/>
        </authorList>
    </citation>
    <scope>NUCLEOTIDE SEQUENCE [LARGE SCALE GENOMIC DNA]</scope>
    <source>
        <strain evidence="2">cv. Jeju island</strain>
        <tissue evidence="1">Leaf</tissue>
    </source>
</reference>
<dbReference type="PANTHER" id="PTHR23072">
    <property type="entry name" value="PHOSPHATIDYLINOSITOL GLYCAN-RELATED"/>
    <property type="match status" value="1"/>
</dbReference>
<gene>
    <name evidence="1" type="ORF">Pyn_38946</name>
</gene>
<dbReference type="GO" id="GO:0051267">
    <property type="term" value="F:CP2 mannose-ethanolamine phosphotransferase activity"/>
    <property type="evidence" value="ECO:0007669"/>
    <property type="project" value="TreeGrafter"/>
</dbReference>
<protein>
    <submittedName>
        <fullName evidence="1">Uncharacterized protein</fullName>
    </submittedName>
</protein>
<dbReference type="GO" id="GO:0005789">
    <property type="term" value="C:endoplasmic reticulum membrane"/>
    <property type="evidence" value="ECO:0007669"/>
    <property type="project" value="TreeGrafter"/>
</dbReference>
<dbReference type="Gene3D" id="3.40.720.10">
    <property type="entry name" value="Alkaline Phosphatase, subunit A"/>
    <property type="match status" value="1"/>
</dbReference>
<dbReference type="InterPro" id="IPR039527">
    <property type="entry name" value="PIGG/GPI7"/>
</dbReference>
<organism evidence="1 2">
    <name type="scientific">Prunus yedoensis var. nudiflora</name>
    <dbReference type="NCBI Taxonomy" id="2094558"/>
    <lineage>
        <taxon>Eukaryota</taxon>
        <taxon>Viridiplantae</taxon>
        <taxon>Streptophyta</taxon>
        <taxon>Embryophyta</taxon>
        <taxon>Tracheophyta</taxon>
        <taxon>Spermatophyta</taxon>
        <taxon>Magnoliopsida</taxon>
        <taxon>eudicotyledons</taxon>
        <taxon>Gunneridae</taxon>
        <taxon>Pentapetalae</taxon>
        <taxon>rosids</taxon>
        <taxon>fabids</taxon>
        <taxon>Rosales</taxon>
        <taxon>Rosaceae</taxon>
        <taxon>Amygdaloideae</taxon>
        <taxon>Amygdaleae</taxon>
        <taxon>Prunus</taxon>
    </lineage>
</organism>
<accession>A0A314ZIJ3</accession>
<evidence type="ECO:0000313" key="1">
    <source>
        <dbReference type="EMBL" id="PQQ18193.1"/>
    </source>
</evidence>
<dbReference type="STRING" id="2094558.A0A314ZIJ3"/>
<name>A0A314ZIJ3_PRUYE</name>
<comment type="caution">
    <text evidence="1">The sequence shown here is derived from an EMBL/GenBank/DDBJ whole genome shotgun (WGS) entry which is preliminary data.</text>
</comment>
<sequence length="87" mass="10060">MHSFLLKVKDTVQVDQNVSRHLGHELNKDDWDFLILHYLGLDHVGHIGGRNSALMAPKLSEMDDVVKMIHMSSILNQKMIKDRHSWS</sequence>
<proteinExistence type="predicted"/>
<dbReference type="InterPro" id="IPR017850">
    <property type="entry name" value="Alkaline_phosphatase_core_sf"/>
</dbReference>
<dbReference type="Proteomes" id="UP000250321">
    <property type="component" value="Unassembled WGS sequence"/>
</dbReference>